<dbReference type="AlphaFoldDB" id="A0AAV6GZJ4"/>
<dbReference type="InterPro" id="IPR000315">
    <property type="entry name" value="Znf_B-box"/>
</dbReference>
<comment type="caution">
    <text evidence="11">The sequence shown here is derived from an EMBL/GenBank/DDBJ whole genome shotgun (WGS) entry which is preliminary data.</text>
</comment>
<accession>A0AAV6GZJ4</accession>
<dbReference type="InterPro" id="IPR013320">
    <property type="entry name" value="ConA-like_dom_sf"/>
</dbReference>
<evidence type="ECO:0000256" key="6">
    <source>
        <dbReference type="ARBA" id="ARBA00022833"/>
    </source>
</evidence>
<dbReference type="Proteomes" id="UP000823561">
    <property type="component" value="Chromosome 6"/>
</dbReference>
<proteinExistence type="inferred from homology"/>
<dbReference type="EMBL" id="JADWDJ010000006">
    <property type="protein sequence ID" value="KAG5279211.1"/>
    <property type="molecule type" value="Genomic_DNA"/>
</dbReference>
<dbReference type="PROSITE" id="PS00518">
    <property type="entry name" value="ZF_RING_1"/>
    <property type="match status" value="1"/>
</dbReference>
<dbReference type="SUPFAM" id="SSF57850">
    <property type="entry name" value="RING/U-box"/>
    <property type="match status" value="1"/>
</dbReference>
<evidence type="ECO:0000259" key="8">
    <source>
        <dbReference type="PROSITE" id="PS50089"/>
    </source>
</evidence>
<evidence type="ECO:0000256" key="2">
    <source>
        <dbReference type="ARBA" id="ARBA00008518"/>
    </source>
</evidence>
<dbReference type="PROSITE" id="PS50119">
    <property type="entry name" value="ZF_BBOX"/>
    <property type="match status" value="1"/>
</dbReference>
<dbReference type="InterPro" id="IPR017907">
    <property type="entry name" value="Znf_RING_CS"/>
</dbReference>
<organism evidence="11 12">
    <name type="scientific">Alosa alosa</name>
    <name type="common">allis shad</name>
    <dbReference type="NCBI Taxonomy" id="278164"/>
    <lineage>
        <taxon>Eukaryota</taxon>
        <taxon>Metazoa</taxon>
        <taxon>Chordata</taxon>
        <taxon>Craniata</taxon>
        <taxon>Vertebrata</taxon>
        <taxon>Euteleostomi</taxon>
        <taxon>Actinopterygii</taxon>
        <taxon>Neopterygii</taxon>
        <taxon>Teleostei</taxon>
        <taxon>Clupei</taxon>
        <taxon>Clupeiformes</taxon>
        <taxon>Clupeoidei</taxon>
        <taxon>Clupeidae</taxon>
        <taxon>Alosa</taxon>
    </lineage>
</organism>
<dbReference type="InterPro" id="IPR043136">
    <property type="entry name" value="B30.2/SPRY_sf"/>
</dbReference>
<dbReference type="Gene3D" id="3.30.40.10">
    <property type="entry name" value="Zinc/RING finger domain, C3HC4 (zinc finger)"/>
    <property type="match status" value="1"/>
</dbReference>
<dbReference type="Pfam" id="PF13765">
    <property type="entry name" value="PRY"/>
    <property type="match status" value="1"/>
</dbReference>
<dbReference type="InterPro" id="IPR003879">
    <property type="entry name" value="Butyrophylin_SPRY"/>
</dbReference>
<dbReference type="SUPFAM" id="SSF57845">
    <property type="entry name" value="B-box zinc-binding domain"/>
    <property type="match status" value="1"/>
</dbReference>
<dbReference type="InterPro" id="IPR050143">
    <property type="entry name" value="TRIM/RBCC"/>
</dbReference>
<dbReference type="SMART" id="SM00589">
    <property type="entry name" value="PRY"/>
    <property type="match status" value="1"/>
</dbReference>
<feature type="domain" description="B box-type" evidence="9">
    <location>
        <begin position="171"/>
        <end position="212"/>
    </location>
</feature>
<dbReference type="GO" id="GO:0005737">
    <property type="term" value="C:cytoplasm"/>
    <property type="evidence" value="ECO:0007669"/>
    <property type="project" value="UniProtKB-SubCell"/>
</dbReference>
<comment type="similarity">
    <text evidence="2">Belongs to the TRIM/RBCC family.</text>
</comment>
<gene>
    <name evidence="11" type="ORF">AALO_G00075290</name>
</gene>
<evidence type="ECO:0000256" key="7">
    <source>
        <dbReference type="PROSITE-ProRule" id="PRU00024"/>
    </source>
</evidence>
<evidence type="ECO:0000259" key="10">
    <source>
        <dbReference type="PROSITE" id="PS50188"/>
    </source>
</evidence>
<dbReference type="SMART" id="SM00336">
    <property type="entry name" value="BBOX"/>
    <property type="match status" value="1"/>
</dbReference>
<dbReference type="InterPro" id="IPR001870">
    <property type="entry name" value="B30.2/SPRY"/>
</dbReference>
<dbReference type="SUPFAM" id="SSF49899">
    <property type="entry name" value="Concanavalin A-like lectins/glucanases"/>
    <property type="match status" value="1"/>
</dbReference>
<evidence type="ECO:0000256" key="5">
    <source>
        <dbReference type="ARBA" id="ARBA00022771"/>
    </source>
</evidence>
<dbReference type="InterPro" id="IPR006574">
    <property type="entry name" value="PRY"/>
</dbReference>
<dbReference type="Pfam" id="PF00622">
    <property type="entry name" value="SPRY"/>
    <property type="match status" value="1"/>
</dbReference>
<feature type="domain" description="B30.2/SPRY" evidence="10">
    <location>
        <begin position="359"/>
        <end position="549"/>
    </location>
</feature>
<dbReference type="InterPro" id="IPR001841">
    <property type="entry name" value="Znf_RING"/>
</dbReference>
<sequence>MQRTTGYRGRKWSFETYLTQTNSKERGSFLFKENLSAASGAAVPLRPRALSQPGGANPLLSVKSAELRRRAMSSRSKSALEDELSCPVCCEIFIDPVVLQCSHSFCKNCLQQFWNKKAAKRECPLCRTKCSLQEPTVSLALKNVCDSLLKEQKLQAAAAAGASGEASGGAGPPELCPIHGEPIKLYCQEDNEVLCCICQTSKKHQGHSVCPVVEAAQDLKEQLRKEVIPLKKSLRGLYVAKQECDDMTVYIKNQKQMTERQIKEDFAEMYQFLQKEEAARLAVLEEEEEQKNQIMKKKTDSITRDILTFSQVVIAIENEIATSDTKFLQNYKNTTKRAQITQQVPESVPGVLINTAKHLGSLKYRVWNKMQSLVEYTPVTLDPNSAYTWLTINRDLTSVTNSGKVHKLPDNPERFDHFVFVLGSEGYMAGRHAWEVEVGDKQDWVLGVVNESVERKGKISGCPEGGFWTISYSDGEYTAMTRPRTPLCVSAPLQRVRIQLDYVAGEVSFSNPVAMTPIYTFSDQTFTERMFPFFCPGANINGNNGSPLKLCPAKVAVWNSATW</sequence>
<keyword evidence="12" id="KW-1185">Reference proteome</keyword>
<dbReference type="PROSITE" id="PS50089">
    <property type="entry name" value="ZF_RING_2"/>
    <property type="match status" value="1"/>
</dbReference>
<dbReference type="FunFam" id="2.60.120.920:FF:000004">
    <property type="entry name" value="Butyrophilin subfamily 1 member A1"/>
    <property type="match status" value="1"/>
</dbReference>
<evidence type="ECO:0000259" key="9">
    <source>
        <dbReference type="PROSITE" id="PS50119"/>
    </source>
</evidence>
<dbReference type="Pfam" id="PF00643">
    <property type="entry name" value="zf-B_box"/>
    <property type="match status" value="1"/>
</dbReference>
<dbReference type="Gene3D" id="2.60.120.920">
    <property type="match status" value="1"/>
</dbReference>
<dbReference type="Gene3D" id="3.30.160.60">
    <property type="entry name" value="Classic Zinc Finger"/>
    <property type="match status" value="1"/>
</dbReference>
<dbReference type="Pfam" id="PF00097">
    <property type="entry name" value="zf-C3HC4"/>
    <property type="match status" value="1"/>
</dbReference>
<dbReference type="GO" id="GO:0008270">
    <property type="term" value="F:zinc ion binding"/>
    <property type="evidence" value="ECO:0007669"/>
    <property type="project" value="UniProtKB-KW"/>
</dbReference>
<keyword evidence="4" id="KW-0479">Metal-binding</keyword>
<protein>
    <submittedName>
        <fullName evidence="11">Uncharacterized protein</fullName>
    </submittedName>
</protein>
<reference evidence="11" key="1">
    <citation type="submission" date="2020-10" db="EMBL/GenBank/DDBJ databases">
        <title>Chromosome-scale genome assembly of the Allis shad, Alosa alosa.</title>
        <authorList>
            <person name="Margot Z."/>
            <person name="Christophe K."/>
            <person name="Cabau C."/>
            <person name="Louis A."/>
            <person name="Berthelot C."/>
            <person name="Parey E."/>
            <person name="Roest Crollius H."/>
            <person name="Montfort J."/>
            <person name="Robinson-Rechavi M."/>
            <person name="Bucao C."/>
            <person name="Bouchez O."/>
            <person name="Gislard M."/>
            <person name="Lluch J."/>
            <person name="Milhes M."/>
            <person name="Lampietro C."/>
            <person name="Lopez Roques C."/>
            <person name="Donnadieu C."/>
            <person name="Braasch I."/>
            <person name="Desvignes T."/>
            <person name="Postlethwait J."/>
            <person name="Bobe J."/>
            <person name="Guiguen Y."/>
        </authorList>
    </citation>
    <scope>NUCLEOTIDE SEQUENCE</scope>
    <source>
        <strain evidence="11">M-15738</strain>
        <tissue evidence="11">Blood</tissue>
    </source>
</reference>
<keyword evidence="3" id="KW-0963">Cytoplasm</keyword>
<keyword evidence="6" id="KW-0862">Zinc</keyword>
<dbReference type="SMART" id="SM00449">
    <property type="entry name" value="SPRY"/>
    <property type="match status" value="1"/>
</dbReference>
<evidence type="ECO:0000256" key="1">
    <source>
        <dbReference type="ARBA" id="ARBA00004496"/>
    </source>
</evidence>
<dbReference type="InterPro" id="IPR013083">
    <property type="entry name" value="Znf_RING/FYVE/PHD"/>
</dbReference>
<dbReference type="PANTHER" id="PTHR24103">
    <property type="entry name" value="E3 UBIQUITIN-PROTEIN LIGASE TRIM"/>
    <property type="match status" value="1"/>
</dbReference>
<dbReference type="InterPro" id="IPR018957">
    <property type="entry name" value="Znf_C3HC4_RING-type"/>
</dbReference>
<comment type="subcellular location">
    <subcellularLocation>
        <location evidence="1">Cytoplasm</location>
    </subcellularLocation>
</comment>
<feature type="domain" description="RING-type" evidence="8">
    <location>
        <begin position="86"/>
        <end position="127"/>
    </location>
</feature>
<name>A0AAV6GZJ4_9TELE</name>
<dbReference type="InterPro" id="IPR003877">
    <property type="entry name" value="SPRY_dom"/>
</dbReference>
<dbReference type="PRINTS" id="PR01407">
    <property type="entry name" value="BUTYPHLNCDUF"/>
</dbReference>
<evidence type="ECO:0000256" key="3">
    <source>
        <dbReference type="ARBA" id="ARBA00022490"/>
    </source>
</evidence>
<dbReference type="PROSITE" id="PS50188">
    <property type="entry name" value="B302_SPRY"/>
    <property type="match status" value="1"/>
</dbReference>
<evidence type="ECO:0000313" key="12">
    <source>
        <dbReference type="Proteomes" id="UP000823561"/>
    </source>
</evidence>
<dbReference type="SMART" id="SM00184">
    <property type="entry name" value="RING"/>
    <property type="match status" value="1"/>
</dbReference>
<dbReference type="CDD" id="cd12893">
    <property type="entry name" value="SPRY_PRY_TRIM35"/>
    <property type="match status" value="1"/>
</dbReference>
<evidence type="ECO:0000313" key="11">
    <source>
        <dbReference type="EMBL" id="KAG5279211.1"/>
    </source>
</evidence>
<evidence type="ECO:0000256" key="4">
    <source>
        <dbReference type="ARBA" id="ARBA00022723"/>
    </source>
</evidence>
<keyword evidence="5 7" id="KW-0863">Zinc-finger</keyword>